<proteinExistence type="inferred from homology"/>
<comment type="similarity">
    <text evidence="1">Belongs to the glycosyltransferase 20 family.</text>
</comment>
<dbReference type="Gene3D" id="3.40.50.2000">
    <property type="entry name" value="Glycogen Phosphorylase B"/>
    <property type="match status" value="2"/>
</dbReference>
<comment type="caution">
    <text evidence="2">The sequence shown here is derived from an EMBL/GenBank/DDBJ whole genome shotgun (WGS) entry which is preliminary data.</text>
</comment>
<dbReference type="Pfam" id="PF00982">
    <property type="entry name" value="Glyco_transf_20"/>
    <property type="match status" value="1"/>
</dbReference>
<evidence type="ECO:0000313" key="2">
    <source>
        <dbReference type="EMBL" id="OGC27817.1"/>
    </source>
</evidence>
<dbReference type="GO" id="GO:0003825">
    <property type="term" value="F:alpha,alpha-trehalose-phosphate synthase (UDP-forming) activity"/>
    <property type="evidence" value="ECO:0007669"/>
    <property type="project" value="TreeGrafter"/>
</dbReference>
<name>A0A1F4T5J8_UNCSA</name>
<dbReference type="AlphaFoldDB" id="A0A1F4T5J8"/>
<evidence type="ECO:0000313" key="3">
    <source>
        <dbReference type="Proteomes" id="UP000178602"/>
    </source>
</evidence>
<dbReference type="SUPFAM" id="SSF53756">
    <property type="entry name" value="UDP-Glycosyltransferase/glycogen phosphorylase"/>
    <property type="match status" value="1"/>
</dbReference>
<dbReference type="Proteomes" id="UP000178602">
    <property type="component" value="Unassembled WGS sequence"/>
</dbReference>
<protein>
    <submittedName>
        <fullName evidence="2">Trehalose-6-phosphate synthase</fullName>
    </submittedName>
</protein>
<sequence>MLMEWTRETLKQLIEEKLNGSHFIVVSNREPFIHKKTLEGVKCMIPASGVTMALDPVLRASGGTWIAHGSGDADRQVVDEKNKVRVPPEDPKYSLRRIWLNKAEETGYYYGFSNETLWPLCHIVYNKPTFEEADWLHYKAVNEKFAKTIIDEVAGQKAFVFIQDYHLALLPKLLREANPEIKSALFWHIPWPNPEAFRINPWKEEILNGMLGADLLGFHIHYHTDNFLSTVDQTLEVRADRVSSSVVSGGRETLVRPFPISVDFDQIQKDASSPDIPEQIERIKKEYNLTAQFIGIGTDRIDYTKGILERFRAIDKFLEKYPEYLGKFTFLQAGVLSRIHIKKYKELNDEINAVVEQINWKYSSDSWQPIVMLRRHFSPKELIVLYRMADICVVSSLHDGMNLVAKEFVAATDPKKGMLILSRFTGSARELTDAVLINPYASDSFAEKIKTALEMPPEEKEKRNLKMKEMIAESNIYKWAGKIIQALLRLA</sequence>
<dbReference type="InterPro" id="IPR001830">
    <property type="entry name" value="Glyco_trans_20"/>
</dbReference>
<dbReference type="CDD" id="cd03788">
    <property type="entry name" value="GT20_TPS"/>
    <property type="match status" value="1"/>
</dbReference>
<dbReference type="PANTHER" id="PTHR10788">
    <property type="entry name" value="TREHALOSE-6-PHOSPHATE SYNTHASE"/>
    <property type="match status" value="1"/>
</dbReference>
<evidence type="ECO:0000256" key="1">
    <source>
        <dbReference type="ARBA" id="ARBA00008799"/>
    </source>
</evidence>
<gene>
    <name evidence="2" type="ORF">A3K49_02270</name>
</gene>
<dbReference type="PANTHER" id="PTHR10788:SF106">
    <property type="entry name" value="BCDNA.GH08860"/>
    <property type="match status" value="1"/>
</dbReference>
<organism evidence="2 3">
    <name type="scientific">candidate division WOR-1 bacterium RIFOXYC12_FULL_54_18</name>
    <dbReference type="NCBI Taxonomy" id="1802584"/>
    <lineage>
        <taxon>Bacteria</taxon>
        <taxon>Bacillati</taxon>
        <taxon>Saganbacteria</taxon>
    </lineage>
</organism>
<accession>A0A1F4T5J8</accession>
<dbReference type="EMBL" id="MEUG01000001">
    <property type="protein sequence ID" value="OGC27817.1"/>
    <property type="molecule type" value="Genomic_DNA"/>
</dbReference>
<reference evidence="2 3" key="1">
    <citation type="journal article" date="2016" name="Nat. Commun.">
        <title>Thousands of microbial genomes shed light on interconnected biogeochemical processes in an aquifer system.</title>
        <authorList>
            <person name="Anantharaman K."/>
            <person name="Brown C.T."/>
            <person name="Hug L.A."/>
            <person name="Sharon I."/>
            <person name="Castelle C.J."/>
            <person name="Probst A.J."/>
            <person name="Thomas B.C."/>
            <person name="Singh A."/>
            <person name="Wilkins M.J."/>
            <person name="Karaoz U."/>
            <person name="Brodie E.L."/>
            <person name="Williams K.H."/>
            <person name="Hubbard S.S."/>
            <person name="Banfield J.F."/>
        </authorList>
    </citation>
    <scope>NUCLEOTIDE SEQUENCE [LARGE SCALE GENOMIC DNA]</scope>
</reference>
<dbReference type="GO" id="GO:0005992">
    <property type="term" value="P:trehalose biosynthetic process"/>
    <property type="evidence" value="ECO:0007669"/>
    <property type="project" value="InterPro"/>
</dbReference>